<gene>
    <name evidence="7" type="primary">nanE</name>
    <name evidence="8" type="ORF">AVDCRST_MAG81-4015</name>
</gene>
<dbReference type="PANTHER" id="PTHR36204:SF1">
    <property type="entry name" value="N-ACETYLMANNOSAMINE-6-PHOSPHATE 2-EPIMERASE-RELATED"/>
    <property type="match status" value="1"/>
</dbReference>
<evidence type="ECO:0000256" key="5">
    <source>
        <dbReference type="ARBA" id="ARBA00023235"/>
    </source>
</evidence>
<comment type="pathway">
    <text evidence="3 7">Amino-sugar metabolism; N-acetylneuraminate degradation; D-fructose 6-phosphate from N-acetylneuraminate: step 3/5.</text>
</comment>
<evidence type="ECO:0000256" key="1">
    <source>
        <dbReference type="ARBA" id="ARBA00000056"/>
    </source>
</evidence>
<dbReference type="PANTHER" id="PTHR36204">
    <property type="entry name" value="N-ACETYLMANNOSAMINE-6-PHOSPHATE 2-EPIMERASE-RELATED"/>
    <property type="match status" value="1"/>
</dbReference>
<dbReference type="AlphaFoldDB" id="A0A6J4VRM1"/>
<dbReference type="EC" id="5.1.3.9" evidence="7"/>
<dbReference type="Pfam" id="PF04131">
    <property type="entry name" value="NanE"/>
    <property type="match status" value="1"/>
</dbReference>
<evidence type="ECO:0000256" key="2">
    <source>
        <dbReference type="ARBA" id="ARBA00002147"/>
    </source>
</evidence>
<evidence type="ECO:0000256" key="4">
    <source>
        <dbReference type="ARBA" id="ARBA00007439"/>
    </source>
</evidence>
<dbReference type="GO" id="GO:0019262">
    <property type="term" value="P:N-acetylneuraminate catabolic process"/>
    <property type="evidence" value="ECO:0007669"/>
    <property type="project" value="UniProtKB-UniRule"/>
</dbReference>
<dbReference type="EMBL" id="CADCWO010000209">
    <property type="protein sequence ID" value="CAA9586872.1"/>
    <property type="molecule type" value="Genomic_DNA"/>
</dbReference>
<comment type="function">
    <text evidence="2 7">Converts N-acetylmannosamine-6-phosphate (ManNAc-6-P) to N-acetylglucosamine-6-phosphate (GlcNAc-6-P).</text>
</comment>
<dbReference type="InterPro" id="IPR013785">
    <property type="entry name" value="Aldolase_TIM"/>
</dbReference>
<dbReference type="SUPFAM" id="SSF51366">
    <property type="entry name" value="Ribulose-phoshate binding barrel"/>
    <property type="match status" value="1"/>
</dbReference>
<organism evidence="8">
    <name type="scientific">uncultured Synechococcales cyanobacterium</name>
    <dbReference type="NCBI Taxonomy" id="1936017"/>
    <lineage>
        <taxon>Bacteria</taxon>
        <taxon>Bacillati</taxon>
        <taxon>Cyanobacteriota</taxon>
        <taxon>Cyanophyceae</taxon>
        <taxon>Synechococcales</taxon>
        <taxon>environmental samples</taxon>
    </lineage>
</organism>
<dbReference type="InterPro" id="IPR011060">
    <property type="entry name" value="RibuloseP-bd_barrel"/>
</dbReference>
<dbReference type="HAMAP" id="MF_01235">
    <property type="entry name" value="ManNAc6P_epimer"/>
    <property type="match status" value="1"/>
</dbReference>
<keyword evidence="5 7" id="KW-0413">Isomerase</keyword>
<dbReference type="NCBIfam" id="NF002231">
    <property type="entry name" value="PRK01130.1"/>
    <property type="match status" value="1"/>
</dbReference>
<comment type="catalytic activity">
    <reaction evidence="1 7">
        <text>an N-acyl-D-glucosamine 6-phosphate = an N-acyl-D-mannosamine 6-phosphate</text>
        <dbReference type="Rhea" id="RHEA:23932"/>
        <dbReference type="ChEBI" id="CHEBI:57599"/>
        <dbReference type="ChEBI" id="CHEBI:57666"/>
        <dbReference type="EC" id="5.1.3.9"/>
    </reaction>
</comment>
<dbReference type="GO" id="GO:0005975">
    <property type="term" value="P:carbohydrate metabolic process"/>
    <property type="evidence" value="ECO:0007669"/>
    <property type="project" value="UniProtKB-UniRule"/>
</dbReference>
<dbReference type="CDD" id="cd04729">
    <property type="entry name" value="NanE"/>
    <property type="match status" value="1"/>
</dbReference>
<proteinExistence type="inferred from homology"/>
<evidence type="ECO:0000256" key="6">
    <source>
        <dbReference type="ARBA" id="ARBA00023277"/>
    </source>
</evidence>
<dbReference type="UniPathway" id="UPA00629">
    <property type="reaction ID" value="UER00682"/>
</dbReference>
<evidence type="ECO:0000313" key="8">
    <source>
        <dbReference type="EMBL" id="CAA9586872.1"/>
    </source>
</evidence>
<dbReference type="GO" id="GO:0047465">
    <property type="term" value="F:N-acylglucosamine-6-phosphate 2-epimerase activity"/>
    <property type="evidence" value="ECO:0007669"/>
    <property type="project" value="UniProtKB-EC"/>
</dbReference>
<dbReference type="InterPro" id="IPR007260">
    <property type="entry name" value="NanE"/>
</dbReference>
<sequence>MLQPPAPVLQSLKQKLVVSCQAPIDSPLHEPYVIAAIAQAATNQGAAGVRIDTPAHIQAVRQRVSVPIIGLWKQVVPGFEVYITPQIHHAQAIATAGADMIAIDATARPRPGGEALPELIAQIHSELGLPVMADVDTLEAAIAAEAAGADCIGTTLYGYTAETANQSPPGLDLLAQMVQQLKVPAICEGGIASPAIAQEALERGAYAVVVGTDITGIDLKVKAYQSVFTAKSLPAA</sequence>
<accession>A0A6J4VRM1</accession>
<evidence type="ECO:0000256" key="7">
    <source>
        <dbReference type="HAMAP-Rule" id="MF_01235"/>
    </source>
</evidence>
<reference evidence="8" key="1">
    <citation type="submission" date="2020-02" db="EMBL/GenBank/DDBJ databases">
        <authorList>
            <person name="Meier V. D."/>
        </authorList>
    </citation>
    <scope>NUCLEOTIDE SEQUENCE</scope>
    <source>
        <strain evidence="8">AVDCRST_MAG81</strain>
    </source>
</reference>
<keyword evidence="6 7" id="KW-0119">Carbohydrate metabolism</keyword>
<dbReference type="GO" id="GO:0006053">
    <property type="term" value="P:N-acetylmannosamine catabolic process"/>
    <property type="evidence" value="ECO:0007669"/>
    <property type="project" value="TreeGrafter"/>
</dbReference>
<dbReference type="Gene3D" id="3.20.20.70">
    <property type="entry name" value="Aldolase class I"/>
    <property type="match status" value="1"/>
</dbReference>
<dbReference type="GO" id="GO:0005829">
    <property type="term" value="C:cytosol"/>
    <property type="evidence" value="ECO:0007669"/>
    <property type="project" value="TreeGrafter"/>
</dbReference>
<comment type="similarity">
    <text evidence="4 7">Belongs to the NanE family.</text>
</comment>
<name>A0A6J4VRM1_9CYAN</name>
<evidence type="ECO:0000256" key="3">
    <source>
        <dbReference type="ARBA" id="ARBA00005081"/>
    </source>
</evidence>
<protein>
    <recommendedName>
        <fullName evidence="7">Putative N-acetylmannosamine-6-phosphate 2-epimerase</fullName>
        <ecNumber evidence="7">5.1.3.9</ecNumber>
    </recommendedName>
    <alternativeName>
        <fullName evidence="7">ManNAc-6-P epimerase</fullName>
    </alternativeName>
</protein>